<comment type="caution">
    <text evidence="3">The sequence shown here is derived from an EMBL/GenBank/DDBJ whole genome shotgun (WGS) entry which is preliminary data.</text>
</comment>
<evidence type="ECO:0000256" key="1">
    <source>
        <dbReference type="SAM" id="MobiDB-lite"/>
    </source>
</evidence>
<sequence>MQAFTRHVVTAAITAFAALGVASAFAQAQVQDEREANGTEAIGQSTSPRAMNSTVRSEDVQREAIAAAHAGGSSEAVGQSTAAPALNSSMSADEAYKGAVAAAHTTGSESVGETMAHRLPGSGG</sequence>
<dbReference type="Proteomes" id="UP001385892">
    <property type="component" value="Unassembled WGS sequence"/>
</dbReference>
<accession>A0ABU8WJF2</accession>
<reference evidence="3 4" key="1">
    <citation type="submission" date="2024-03" db="EMBL/GenBank/DDBJ databases">
        <title>Novel species of the genus Variovorax.</title>
        <authorList>
            <person name="Liu Q."/>
            <person name="Xin Y.-H."/>
        </authorList>
    </citation>
    <scope>NUCLEOTIDE SEQUENCE [LARGE SCALE GENOMIC DNA]</scope>
    <source>
        <strain evidence="3 4">KACC 18900</strain>
    </source>
</reference>
<gene>
    <name evidence="3" type="ORF">WKW82_09700</name>
</gene>
<keyword evidence="2" id="KW-0732">Signal</keyword>
<dbReference type="RefSeq" id="WP_340342074.1">
    <property type="nucleotide sequence ID" value="NZ_JBBKZT010000004.1"/>
</dbReference>
<evidence type="ECO:0008006" key="5">
    <source>
        <dbReference type="Google" id="ProtNLM"/>
    </source>
</evidence>
<keyword evidence="4" id="KW-1185">Reference proteome</keyword>
<evidence type="ECO:0000256" key="2">
    <source>
        <dbReference type="SAM" id="SignalP"/>
    </source>
</evidence>
<feature type="region of interest" description="Disordered" evidence="1">
    <location>
        <begin position="105"/>
        <end position="124"/>
    </location>
</feature>
<organism evidence="3 4">
    <name type="scientific">Variovorax rhizosphaerae</name>
    <dbReference type="NCBI Taxonomy" id="1836200"/>
    <lineage>
        <taxon>Bacteria</taxon>
        <taxon>Pseudomonadati</taxon>
        <taxon>Pseudomonadota</taxon>
        <taxon>Betaproteobacteria</taxon>
        <taxon>Burkholderiales</taxon>
        <taxon>Comamonadaceae</taxon>
        <taxon>Variovorax</taxon>
    </lineage>
</organism>
<evidence type="ECO:0000313" key="3">
    <source>
        <dbReference type="EMBL" id="MEJ8846923.1"/>
    </source>
</evidence>
<name>A0ABU8WJF2_9BURK</name>
<proteinExistence type="predicted"/>
<dbReference type="EMBL" id="JBBKZT010000004">
    <property type="protein sequence ID" value="MEJ8846923.1"/>
    <property type="molecule type" value="Genomic_DNA"/>
</dbReference>
<protein>
    <recommendedName>
        <fullName evidence="5">DUF4148 domain-containing protein</fullName>
    </recommendedName>
</protein>
<feature type="region of interest" description="Disordered" evidence="1">
    <location>
        <begin position="33"/>
        <end position="58"/>
    </location>
</feature>
<feature type="chain" id="PRO_5046041801" description="DUF4148 domain-containing protein" evidence="2">
    <location>
        <begin position="27"/>
        <end position="124"/>
    </location>
</feature>
<evidence type="ECO:0000313" key="4">
    <source>
        <dbReference type="Proteomes" id="UP001385892"/>
    </source>
</evidence>
<feature type="signal peptide" evidence="2">
    <location>
        <begin position="1"/>
        <end position="26"/>
    </location>
</feature>
<feature type="compositionally biased region" description="Polar residues" evidence="1">
    <location>
        <begin position="42"/>
        <end position="55"/>
    </location>
</feature>